<reference evidence="1" key="1">
    <citation type="journal article" date="2021" name="PeerJ">
        <title>Extensive microbial diversity within the chicken gut microbiome revealed by metagenomics and culture.</title>
        <authorList>
            <person name="Gilroy R."/>
            <person name="Ravi A."/>
            <person name="Getino M."/>
            <person name="Pursley I."/>
            <person name="Horton D.L."/>
            <person name="Alikhan N.F."/>
            <person name="Baker D."/>
            <person name="Gharbi K."/>
            <person name="Hall N."/>
            <person name="Watson M."/>
            <person name="Adriaenssens E.M."/>
            <person name="Foster-Nyarko E."/>
            <person name="Jarju S."/>
            <person name="Secka A."/>
            <person name="Antonio M."/>
            <person name="Oren A."/>
            <person name="Chaudhuri R.R."/>
            <person name="La Ragione R."/>
            <person name="Hildebrand F."/>
            <person name="Pallen M.J."/>
        </authorList>
    </citation>
    <scope>NUCLEOTIDE SEQUENCE</scope>
    <source>
        <strain evidence="1">CHK180-15479</strain>
    </source>
</reference>
<accession>A0A9D2SHB9</accession>
<comment type="caution">
    <text evidence="1">The sequence shown here is derived from an EMBL/GenBank/DDBJ whole genome shotgun (WGS) entry which is preliminary data.</text>
</comment>
<organism evidence="1 2">
    <name type="scientific">Candidatus Enterocloster excrementipullorum</name>
    <dbReference type="NCBI Taxonomy" id="2838559"/>
    <lineage>
        <taxon>Bacteria</taxon>
        <taxon>Bacillati</taxon>
        <taxon>Bacillota</taxon>
        <taxon>Clostridia</taxon>
        <taxon>Lachnospirales</taxon>
        <taxon>Lachnospiraceae</taxon>
        <taxon>Enterocloster</taxon>
    </lineage>
</organism>
<dbReference type="Proteomes" id="UP000823910">
    <property type="component" value="Unassembled WGS sequence"/>
</dbReference>
<dbReference type="AlphaFoldDB" id="A0A9D2SHB9"/>
<sequence length="112" mass="13196">MLKMIIRMDDDKINIEKKYRLDGIYRTIDSVFVKMGFPRMEDSSGSLVYRDSGHTKDYGRFGRIVNTLKKQAWFMDNVAVWLLCDSDDSDSPDDFNEEDLLNHYRQKQAMEA</sequence>
<dbReference type="EMBL" id="DWWT01000017">
    <property type="protein sequence ID" value="HJC05422.1"/>
    <property type="molecule type" value="Genomic_DNA"/>
</dbReference>
<evidence type="ECO:0000313" key="1">
    <source>
        <dbReference type="EMBL" id="HJC05422.1"/>
    </source>
</evidence>
<gene>
    <name evidence="1" type="ORF">H9704_04615</name>
</gene>
<proteinExistence type="predicted"/>
<protein>
    <submittedName>
        <fullName evidence="1">Uncharacterized protein</fullName>
    </submittedName>
</protein>
<name>A0A9D2SHB9_9FIRM</name>
<evidence type="ECO:0000313" key="2">
    <source>
        <dbReference type="Proteomes" id="UP000823910"/>
    </source>
</evidence>
<reference evidence="1" key="2">
    <citation type="submission" date="2021-04" db="EMBL/GenBank/DDBJ databases">
        <authorList>
            <person name="Gilroy R."/>
        </authorList>
    </citation>
    <scope>NUCLEOTIDE SEQUENCE</scope>
    <source>
        <strain evidence="1">CHK180-15479</strain>
    </source>
</reference>